<sequence>MALSDIWQSTPPELVGQILSHHVDAHLDMDPAYVWVRLRQLSSLQKHRIERRFATFWLPKLSITLYVDAHQQFEYSLHETAPDGQATFKPPPDTDVSDLETAWAAYSPPNNSNITVRLGEGYLNGGCNGGYLVNDTNLPLLVHQHETSSGVGESIRFCWKAAMNELLREEVYMRKVLILQFADACNTWLASAAPPPDGGPNTRMPPLKEQVRLWKHCVQMPRRVATRRHRVERMNARRPVPVKLEFRACSMGLHEQEPDAAELAKLKNTTCCSICSRSQAPDIFEVVQCEESAVPQLDVFRRWLAQPRDEDWDDKGPPRGINLAGMGDSESDECADGVDDDGAALVSWVTIAHLYAEEFGWNCCTATGNNGIEWQVKRAGDARRRLYVCPRNLLVGESKVRWDIMG</sequence>
<name>A0AAN6ULF0_9PEZI</name>
<reference evidence="1" key="1">
    <citation type="journal article" date="2023" name="Mol. Phylogenet. Evol.">
        <title>Genome-scale phylogeny and comparative genomics of the fungal order Sordariales.</title>
        <authorList>
            <person name="Hensen N."/>
            <person name="Bonometti L."/>
            <person name="Westerberg I."/>
            <person name="Brannstrom I.O."/>
            <person name="Guillou S."/>
            <person name="Cros-Aarteil S."/>
            <person name="Calhoun S."/>
            <person name="Haridas S."/>
            <person name="Kuo A."/>
            <person name="Mondo S."/>
            <person name="Pangilinan J."/>
            <person name="Riley R."/>
            <person name="LaButti K."/>
            <person name="Andreopoulos B."/>
            <person name="Lipzen A."/>
            <person name="Chen C."/>
            <person name="Yan M."/>
            <person name="Daum C."/>
            <person name="Ng V."/>
            <person name="Clum A."/>
            <person name="Steindorff A."/>
            <person name="Ohm R.A."/>
            <person name="Martin F."/>
            <person name="Silar P."/>
            <person name="Natvig D.O."/>
            <person name="Lalanne C."/>
            <person name="Gautier V."/>
            <person name="Ament-Velasquez S.L."/>
            <person name="Kruys A."/>
            <person name="Hutchinson M.I."/>
            <person name="Powell A.J."/>
            <person name="Barry K."/>
            <person name="Miller A.N."/>
            <person name="Grigoriev I.V."/>
            <person name="Debuchy R."/>
            <person name="Gladieux P."/>
            <person name="Hiltunen Thoren M."/>
            <person name="Johannesson H."/>
        </authorList>
    </citation>
    <scope>NUCLEOTIDE SEQUENCE</scope>
    <source>
        <strain evidence="1">CBS 123565</strain>
    </source>
</reference>
<dbReference type="AlphaFoldDB" id="A0AAN6ULF0"/>
<proteinExistence type="predicted"/>
<dbReference type="Proteomes" id="UP001304895">
    <property type="component" value="Unassembled WGS sequence"/>
</dbReference>
<gene>
    <name evidence="1" type="ORF">BT67DRAFT_455274</name>
</gene>
<organism evidence="1 2">
    <name type="scientific">Trichocladium antarcticum</name>
    <dbReference type="NCBI Taxonomy" id="1450529"/>
    <lineage>
        <taxon>Eukaryota</taxon>
        <taxon>Fungi</taxon>
        <taxon>Dikarya</taxon>
        <taxon>Ascomycota</taxon>
        <taxon>Pezizomycotina</taxon>
        <taxon>Sordariomycetes</taxon>
        <taxon>Sordariomycetidae</taxon>
        <taxon>Sordariales</taxon>
        <taxon>Chaetomiaceae</taxon>
        <taxon>Trichocladium</taxon>
    </lineage>
</organism>
<evidence type="ECO:0000313" key="1">
    <source>
        <dbReference type="EMBL" id="KAK4135197.1"/>
    </source>
</evidence>
<comment type="caution">
    <text evidence="1">The sequence shown here is derived from an EMBL/GenBank/DDBJ whole genome shotgun (WGS) entry which is preliminary data.</text>
</comment>
<keyword evidence="2" id="KW-1185">Reference proteome</keyword>
<reference evidence="1" key="2">
    <citation type="submission" date="2023-05" db="EMBL/GenBank/DDBJ databases">
        <authorList>
            <consortium name="Lawrence Berkeley National Laboratory"/>
            <person name="Steindorff A."/>
            <person name="Hensen N."/>
            <person name="Bonometti L."/>
            <person name="Westerberg I."/>
            <person name="Brannstrom I.O."/>
            <person name="Guillou S."/>
            <person name="Cros-Aarteil S."/>
            <person name="Calhoun S."/>
            <person name="Haridas S."/>
            <person name="Kuo A."/>
            <person name="Mondo S."/>
            <person name="Pangilinan J."/>
            <person name="Riley R."/>
            <person name="Labutti K."/>
            <person name="Andreopoulos B."/>
            <person name="Lipzen A."/>
            <person name="Chen C."/>
            <person name="Yanf M."/>
            <person name="Daum C."/>
            <person name="Ng V."/>
            <person name="Clum A."/>
            <person name="Ohm R."/>
            <person name="Martin F."/>
            <person name="Silar P."/>
            <person name="Natvig D."/>
            <person name="Lalanne C."/>
            <person name="Gautier V."/>
            <person name="Ament-Velasquez S.L."/>
            <person name="Kruys A."/>
            <person name="Hutchinson M.I."/>
            <person name="Powell A.J."/>
            <person name="Barry K."/>
            <person name="Miller A.N."/>
            <person name="Grigoriev I.V."/>
            <person name="Debuchy R."/>
            <person name="Gladieux P."/>
            <person name="Thoren M.H."/>
            <person name="Johannesson H."/>
        </authorList>
    </citation>
    <scope>NUCLEOTIDE SEQUENCE</scope>
    <source>
        <strain evidence="1">CBS 123565</strain>
    </source>
</reference>
<evidence type="ECO:0000313" key="2">
    <source>
        <dbReference type="Proteomes" id="UP001304895"/>
    </source>
</evidence>
<protein>
    <submittedName>
        <fullName evidence="1">Uncharacterized protein</fullName>
    </submittedName>
</protein>
<accession>A0AAN6ULF0</accession>
<dbReference type="EMBL" id="MU853406">
    <property type="protein sequence ID" value="KAK4135197.1"/>
    <property type="molecule type" value="Genomic_DNA"/>
</dbReference>